<dbReference type="InterPro" id="IPR001460">
    <property type="entry name" value="PCN-bd_Tpept"/>
</dbReference>
<dbReference type="Gene3D" id="1.10.3810.10">
    <property type="entry name" value="Biosynthetic peptidoglycan transglycosylase-like"/>
    <property type="match status" value="1"/>
</dbReference>
<dbReference type="PROSITE" id="PS51178">
    <property type="entry name" value="PASTA"/>
    <property type="match status" value="1"/>
</dbReference>
<evidence type="ECO:0000256" key="7">
    <source>
        <dbReference type="ARBA" id="ARBA00022801"/>
    </source>
</evidence>
<dbReference type="PANTHER" id="PTHR32282">
    <property type="entry name" value="BINDING PROTEIN TRANSPEPTIDASE, PUTATIVE-RELATED"/>
    <property type="match status" value="1"/>
</dbReference>
<keyword evidence="15" id="KW-1133">Transmembrane helix</keyword>
<keyword evidence="18" id="KW-1185">Reference proteome</keyword>
<organism evidence="17 18">
    <name type="scientific">Cellulomonas bogoriensis 69B4 = DSM 16987</name>
    <dbReference type="NCBI Taxonomy" id="1386082"/>
    <lineage>
        <taxon>Bacteria</taxon>
        <taxon>Bacillati</taxon>
        <taxon>Actinomycetota</taxon>
        <taxon>Actinomycetes</taxon>
        <taxon>Micrococcales</taxon>
        <taxon>Cellulomonadaceae</taxon>
        <taxon>Cellulomonas</taxon>
    </lineage>
</organism>
<evidence type="ECO:0000256" key="9">
    <source>
        <dbReference type="ARBA" id="ARBA00022984"/>
    </source>
</evidence>
<evidence type="ECO:0000256" key="3">
    <source>
        <dbReference type="ARBA" id="ARBA00022645"/>
    </source>
</evidence>
<reference evidence="17 18" key="1">
    <citation type="submission" date="2013-08" db="EMBL/GenBank/DDBJ databases">
        <title>Genome sequencing of Cellulomonas bogoriensis 69B4.</title>
        <authorList>
            <person name="Chen F."/>
            <person name="Li Y."/>
            <person name="Wang G."/>
        </authorList>
    </citation>
    <scope>NUCLEOTIDE SEQUENCE [LARGE SCALE GENOMIC DNA]</scope>
    <source>
        <strain evidence="17 18">69B4</strain>
    </source>
</reference>
<dbReference type="Pfam" id="PF03793">
    <property type="entry name" value="PASTA"/>
    <property type="match status" value="1"/>
</dbReference>
<dbReference type="OrthoDB" id="9766909at2"/>
<dbReference type="PANTHER" id="PTHR32282:SF33">
    <property type="entry name" value="PEPTIDOGLYCAN GLYCOSYLTRANSFERASE"/>
    <property type="match status" value="1"/>
</dbReference>
<accession>A0A0A0C1M6</accession>
<dbReference type="GO" id="GO:0030288">
    <property type="term" value="C:outer membrane-bounded periplasmic space"/>
    <property type="evidence" value="ECO:0007669"/>
    <property type="project" value="TreeGrafter"/>
</dbReference>
<evidence type="ECO:0000256" key="6">
    <source>
        <dbReference type="ARBA" id="ARBA00022679"/>
    </source>
</evidence>
<dbReference type="InterPro" id="IPR023346">
    <property type="entry name" value="Lysozyme-like_dom_sf"/>
</dbReference>
<dbReference type="GO" id="GO:0009252">
    <property type="term" value="P:peptidoglycan biosynthetic process"/>
    <property type="evidence" value="ECO:0007669"/>
    <property type="project" value="UniProtKB-KW"/>
</dbReference>
<dbReference type="SMART" id="SM00740">
    <property type="entry name" value="PASTA"/>
    <property type="match status" value="1"/>
</dbReference>
<dbReference type="GO" id="GO:0006508">
    <property type="term" value="P:proteolysis"/>
    <property type="evidence" value="ECO:0007669"/>
    <property type="project" value="UniProtKB-KW"/>
</dbReference>
<evidence type="ECO:0000256" key="4">
    <source>
        <dbReference type="ARBA" id="ARBA00022670"/>
    </source>
</evidence>
<dbReference type="InterPro" id="IPR050396">
    <property type="entry name" value="Glycosyltr_51/Transpeptidase"/>
</dbReference>
<keyword evidence="15" id="KW-0472">Membrane</keyword>
<evidence type="ECO:0000256" key="5">
    <source>
        <dbReference type="ARBA" id="ARBA00022676"/>
    </source>
</evidence>
<comment type="similarity">
    <text evidence="2">In the N-terminal section; belongs to the glycosyltransferase 51 family.</text>
</comment>
<keyword evidence="6" id="KW-0808">Transferase</keyword>
<keyword evidence="15" id="KW-0812">Transmembrane</keyword>
<keyword evidence="11" id="KW-0961">Cell wall biogenesis/degradation</keyword>
<dbReference type="GO" id="GO:0009002">
    <property type="term" value="F:serine-type D-Ala-D-Ala carboxypeptidase activity"/>
    <property type="evidence" value="ECO:0007669"/>
    <property type="project" value="UniProtKB-EC"/>
</dbReference>
<evidence type="ECO:0000313" key="17">
    <source>
        <dbReference type="EMBL" id="KGM13867.1"/>
    </source>
</evidence>
<feature type="region of interest" description="Disordered" evidence="14">
    <location>
        <begin position="758"/>
        <end position="833"/>
    </location>
</feature>
<keyword evidence="5" id="KW-0328">Glycosyltransferase</keyword>
<comment type="catalytic activity">
    <reaction evidence="12">
        <text>Preferential cleavage: (Ac)2-L-Lys-D-Ala-|-D-Ala. Also transpeptidation of peptidyl-alanyl moieties that are N-acyl substituents of D-alanine.</text>
        <dbReference type="EC" id="3.4.16.4"/>
    </reaction>
</comment>
<name>A0A0A0C1M6_9CELL</name>
<feature type="transmembrane region" description="Helical" evidence="15">
    <location>
        <begin position="21"/>
        <end position="47"/>
    </location>
</feature>
<feature type="domain" description="PASTA" evidence="16">
    <location>
        <begin position="718"/>
        <end position="783"/>
    </location>
</feature>
<dbReference type="Pfam" id="PF00912">
    <property type="entry name" value="Transgly"/>
    <property type="match status" value="1"/>
</dbReference>
<dbReference type="InterPro" id="IPR005543">
    <property type="entry name" value="PASTA_dom"/>
</dbReference>
<comment type="similarity">
    <text evidence="1">In the C-terminal section; belongs to the transpeptidase family.</text>
</comment>
<dbReference type="GO" id="GO:0008658">
    <property type="term" value="F:penicillin binding"/>
    <property type="evidence" value="ECO:0007669"/>
    <property type="project" value="InterPro"/>
</dbReference>
<sequence>MVSSASSRPDARPAQGRQVNALQALGLFVAFIAMATVAGVLAAGLVMPAVAGTSVVTDTSVRLFDDLPDELQEVPLSEKSTLLAADGTVLAEFFNEDRIIVPLEEMSEHIINAVVATEDRRFWEHGGIDPQGMGRALATNLASGGVEEGASTLTQQYVKNALIEAAGLLEDEQERYAAISAAQEADGVEGLTRKLQEAKIAISLEKQLTKEEILERYLNIAAFGTNRYGVEAAAQHYFSIPASELNYLQAATIAGITQRPNGFDPTVNPERSQQRRNEVLDRMYREGHITAEERTEGRETPLEDYLDVTPDRRTCAAANVVGNAGFFCDYVSKVIINDETFGETRAERVSRLYAGGLTIYTTLDPDLQKIADKEVKAGIPVDDPSGVGSAISVVEPGTGKILAMAQNRIYNGAQNSAAGETAVNYNTDSAYGSSTGFAPGSTFKVFTLVQWLKEGRSLNETIDARRMEYTFDEFDASCTHLDPRTVYRFGNAEGPAGVMNVTQATQRSVNSAYMRMASEIDLCGMIDTATSLGIHTAAGEKWDVLPSNVLGSQSVSPLTLAASYAAFAAEGTYCEPVAITRVIDADGEDLEVPSANCREAIDPQIANAVTHALSGVWQGTGARVGGLPGRPSVGKTGTTTRNEYTWFAGYTPQMSSVVWVGFPDAMKPVQRMEVGGTWYRNVYGSTIALPTWHRFMSQGHEGLPVERFGQINDRLLHGEQIRVPNVAGQSVEAATSILTNAGFRVQVGSQTWSNYARGSVARTDPGAGTQVTRSSTITLRPSAGPAPRRSGGNDEGGGRGGEDDGGGNGDDGDESSRGGPRLPALPGFPGENE</sequence>
<evidence type="ECO:0000256" key="2">
    <source>
        <dbReference type="ARBA" id="ARBA00007739"/>
    </source>
</evidence>
<dbReference type="GO" id="GO:0008360">
    <property type="term" value="P:regulation of cell shape"/>
    <property type="evidence" value="ECO:0007669"/>
    <property type="project" value="UniProtKB-KW"/>
</dbReference>
<evidence type="ECO:0000256" key="1">
    <source>
        <dbReference type="ARBA" id="ARBA00007090"/>
    </source>
</evidence>
<comment type="catalytic activity">
    <reaction evidence="13">
        <text>[GlcNAc-(1-&gt;4)-Mur2Ac(oyl-L-Ala-gamma-D-Glu-L-Lys-D-Ala-D-Ala)](n)-di-trans,octa-cis-undecaprenyl diphosphate + beta-D-GlcNAc-(1-&gt;4)-Mur2Ac(oyl-L-Ala-gamma-D-Glu-L-Lys-D-Ala-D-Ala)-di-trans,octa-cis-undecaprenyl diphosphate = [GlcNAc-(1-&gt;4)-Mur2Ac(oyl-L-Ala-gamma-D-Glu-L-Lys-D-Ala-D-Ala)](n+1)-di-trans,octa-cis-undecaprenyl diphosphate + di-trans,octa-cis-undecaprenyl diphosphate + H(+)</text>
        <dbReference type="Rhea" id="RHEA:23708"/>
        <dbReference type="Rhea" id="RHEA-COMP:9602"/>
        <dbReference type="Rhea" id="RHEA-COMP:9603"/>
        <dbReference type="ChEBI" id="CHEBI:15378"/>
        <dbReference type="ChEBI" id="CHEBI:58405"/>
        <dbReference type="ChEBI" id="CHEBI:60033"/>
        <dbReference type="ChEBI" id="CHEBI:78435"/>
        <dbReference type="EC" id="2.4.99.28"/>
    </reaction>
</comment>
<evidence type="ECO:0000256" key="11">
    <source>
        <dbReference type="ARBA" id="ARBA00023316"/>
    </source>
</evidence>
<proteinExistence type="inferred from homology"/>
<dbReference type="SUPFAM" id="SSF56601">
    <property type="entry name" value="beta-lactamase/transpeptidase-like"/>
    <property type="match status" value="1"/>
</dbReference>
<keyword evidence="9" id="KW-0573">Peptidoglycan synthesis</keyword>
<dbReference type="GO" id="GO:0071555">
    <property type="term" value="P:cell wall organization"/>
    <property type="evidence" value="ECO:0007669"/>
    <property type="project" value="UniProtKB-KW"/>
</dbReference>
<evidence type="ECO:0000259" key="16">
    <source>
        <dbReference type="PROSITE" id="PS51178"/>
    </source>
</evidence>
<dbReference type="Pfam" id="PF00905">
    <property type="entry name" value="Transpeptidase"/>
    <property type="match status" value="1"/>
</dbReference>
<keyword evidence="10" id="KW-0511">Multifunctional enzyme</keyword>
<dbReference type="InterPro" id="IPR036950">
    <property type="entry name" value="PBP_transglycosylase"/>
</dbReference>
<feature type="compositionally biased region" description="Polar residues" evidence="14">
    <location>
        <begin position="769"/>
        <end position="779"/>
    </location>
</feature>
<keyword evidence="7" id="KW-0378">Hydrolase</keyword>
<keyword evidence="8" id="KW-0133">Cell shape</keyword>
<evidence type="ECO:0000256" key="13">
    <source>
        <dbReference type="ARBA" id="ARBA00049902"/>
    </source>
</evidence>
<evidence type="ECO:0000256" key="14">
    <source>
        <dbReference type="SAM" id="MobiDB-lite"/>
    </source>
</evidence>
<comment type="caution">
    <text evidence="17">The sequence shown here is derived from an EMBL/GenBank/DDBJ whole genome shotgun (WGS) entry which is preliminary data.</text>
</comment>
<evidence type="ECO:0000256" key="12">
    <source>
        <dbReference type="ARBA" id="ARBA00034000"/>
    </source>
</evidence>
<dbReference type="GO" id="GO:0008955">
    <property type="term" value="F:peptidoglycan glycosyltransferase activity"/>
    <property type="evidence" value="ECO:0007669"/>
    <property type="project" value="UniProtKB-EC"/>
</dbReference>
<protein>
    <submittedName>
        <fullName evidence="17">Carboxypeptidase</fullName>
    </submittedName>
</protein>
<evidence type="ECO:0000256" key="10">
    <source>
        <dbReference type="ARBA" id="ARBA00023268"/>
    </source>
</evidence>
<dbReference type="Gene3D" id="3.30.10.20">
    <property type="match status" value="1"/>
</dbReference>
<dbReference type="EMBL" id="AXCZ01000021">
    <property type="protein sequence ID" value="KGM13867.1"/>
    <property type="molecule type" value="Genomic_DNA"/>
</dbReference>
<dbReference type="Proteomes" id="UP000054314">
    <property type="component" value="Unassembled WGS sequence"/>
</dbReference>
<evidence type="ECO:0000313" key="18">
    <source>
        <dbReference type="Proteomes" id="UP000054314"/>
    </source>
</evidence>
<dbReference type="FunFam" id="1.10.3810.10:FF:000001">
    <property type="entry name" value="Penicillin-binding protein 1A"/>
    <property type="match status" value="1"/>
</dbReference>
<evidence type="ECO:0000256" key="8">
    <source>
        <dbReference type="ARBA" id="ARBA00022960"/>
    </source>
</evidence>
<evidence type="ECO:0000256" key="15">
    <source>
        <dbReference type="SAM" id="Phobius"/>
    </source>
</evidence>
<dbReference type="SUPFAM" id="SSF53955">
    <property type="entry name" value="Lysozyme-like"/>
    <property type="match status" value="1"/>
</dbReference>
<dbReference type="InterPro" id="IPR001264">
    <property type="entry name" value="Glyco_trans_51"/>
</dbReference>
<keyword evidence="4" id="KW-0645">Protease</keyword>
<keyword evidence="3 17" id="KW-0121">Carboxypeptidase</keyword>
<dbReference type="RefSeq" id="WP_084136395.1">
    <property type="nucleotide sequence ID" value="NZ_AXCZ01000021.1"/>
</dbReference>
<gene>
    <name evidence="17" type="ORF">N869_08440</name>
</gene>
<dbReference type="Gene3D" id="3.40.710.10">
    <property type="entry name" value="DD-peptidase/beta-lactamase superfamily"/>
    <property type="match status" value="1"/>
</dbReference>
<dbReference type="AlphaFoldDB" id="A0A0A0C1M6"/>
<dbReference type="InterPro" id="IPR012338">
    <property type="entry name" value="Beta-lactam/transpept-like"/>
</dbReference>
<dbReference type="CDD" id="cd06577">
    <property type="entry name" value="PASTA_pknB"/>
    <property type="match status" value="1"/>
</dbReference>